<dbReference type="InterPro" id="IPR029311">
    <property type="entry name" value="CCDC50_N"/>
</dbReference>
<sequence length="132" mass="15655">MSDEQVSTFTQIRQKLMSAEDEALAQKLQAKEFEEHYERNRKVNGMIVEDRKKSKEEQKNEDELSVEIRRLRSQHRMCKDEELARWLQEEYRLETEKQLANEAQLNEDEELAWKIANGHFDPDVPASSTTSQ</sequence>
<dbReference type="Proteomes" id="UP000494206">
    <property type="component" value="Unassembled WGS sequence"/>
</dbReference>
<evidence type="ECO:0000313" key="3">
    <source>
        <dbReference type="EMBL" id="CAB3404496.1"/>
    </source>
</evidence>
<dbReference type="AlphaFoldDB" id="A0A8S1EKZ2"/>
<feature type="domain" description="Coiled-coil" evidence="2">
    <location>
        <begin position="3"/>
        <end position="115"/>
    </location>
</feature>
<accession>A0A8S1EKZ2</accession>
<proteinExistence type="predicted"/>
<evidence type="ECO:0000259" key="2">
    <source>
        <dbReference type="Pfam" id="PF15295"/>
    </source>
</evidence>
<protein>
    <recommendedName>
        <fullName evidence="2">Coiled-coil domain-containing protein</fullName>
    </recommendedName>
</protein>
<organism evidence="3 4">
    <name type="scientific">Caenorhabditis bovis</name>
    <dbReference type="NCBI Taxonomy" id="2654633"/>
    <lineage>
        <taxon>Eukaryota</taxon>
        <taxon>Metazoa</taxon>
        <taxon>Ecdysozoa</taxon>
        <taxon>Nematoda</taxon>
        <taxon>Chromadorea</taxon>
        <taxon>Rhabditida</taxon>
        <taxon>Rhabditina</taxon>
        <taxon>Rhabditomorpha</taxon>
        <taxon>Rhabditoidea</taxon>
        <taxon>Rhabditidae</taxon>
        <taxon>Peloderinae</taxon>
        <taxon>Caenorhabditis</taxon>
    </lineage>
</organism>
<keyword evidence="1" id="KW-0175">Coiled coil</keyword>
<evidence type="ECO:0000256" key="1">
    <source>
        <dbReference type="ARBA" id="ARBA00023054"/>
    </source>
</evidence>
<evidence type="ECO:0000313" key="4">
    <source>
        <dbReference type="Proteomes" id="UP000494206"/>
    </source>
</evidence>
<dbReference type="PANTHER" id="PTHR22115:SF4">
    <property type="entry name" value="COILED-COIL DOMAIN-CONTAINING PROTEIN"/>
    <property type="match status" value="1"/>
</dbReference>
<gene>
    <name evidence="3" type="ORF">CBOVIS_LOCUS6820</name>
</gene>
<reference evidence="3 4" key="1">
    <citation type="submission" date="2020-04" db="EMBL/GenBank/DDBJ databases">
        <authorList>
            <person name="Laetsch R D."/>
            <person name="Stevens L."/>
            <person name="Kumar S."/>
            <person name="Blaxter L. M."/>
        </authorList>
    </citation>
    <scope>NUCLEOTIDE SEQUENCE [LARGE SCALE GENOMIC DNA]</scope>
</reference>
<name>A0A8S1EKZ2_9PELO</name>
<dbReference type="OrthoDB" id="5877310at2759"/>
<comment type="caution">
    <text evidence="3">The sequence shown here is derived from an EMBL/GenBank/DDBJ whole genome shotgun (WGS) entry which is preliminary data.</text>
</comment>
<dbReference type="Pfam" id="PF15295">
    <property type="entry name" value="CCDC50_N"/>
    <property type="match status" value="1"/>
</dbReference>
<dbReference type="EMBL" id="CADEPM010000004">
    <property type="protein sequence ID" value="CAB3404496.1"/>
    <property type="molecule type" value="Genomic_DNA"/>
</dbReference>
<keyword evidence="4" id="KW-1185">Reference proteome</keyword>
<dbReference type="InterPro" id="IPR039303">
    <property type="entry name" value="CCDC50"/>
</dbReference>
<dbReference type="PANTHER" id="PTHR22115">
    <property type="entry name" value="C3ORF6 PROTEIN-RELATED"/>
    <property type="match status" value="1"/>
</dbReference>